<feature type="transmembrane region" description="Helical" evidence="7">
    <location>
        <begin position="343"/>
        <end position="366"/>
    </location>
</feature>
<name>A0A329CRU0_9BURK</name>
<evidence type="ECO:0000256" key="3">
    <source>
        <dbReference type="ARBA" id="ARBA00022475"/>
    </source>
</evidence>
<feature type="transmembrane region" description="Helical" evidence="7">
    <location>
        <begin position="258"/>
        <end position="281"/>
    </location>
</feature>
<accession>A0A329CRU0</accession>
<evidence type="ECO:0000256" key="6">
    <source>
        <dbReference type="ARBA" id="ARBA00023136"/>
    </source>
</evidence>
<evidence type="ECO:0000256" key="4">
    <source>
        <dbReference type="ARBA" id="ARBA00022692"/>
    </source>
</evidence>
<dbReference type="Pfam" id="PF02687">
    <property type="entry name" value="FtsX"/>
    <property type="match status" value="1"/>
</dbReference>
<feature type="transmembrane region" description="Helical" evidence="7">
    <location>
        <begin position="21"/>
        <end position="46"/>
    </location>
</feature>
<organism evidence="10 11">
    <name type="scientific">Paraburkholderia bryophila</name>
    <dbReference type="NCBI Taxonomy" id="420952"/>
    <lineage>
        <taxon>Bacteria</taxon>
        <taxon>Pseudomonadati</taxon>
        <taxon>Pseudomonadota</taxon>
        <taxon>Betaproteobacteria</taxon>
        <taxon>Burkholderiales</taxon>
        <taxon>Burkholderiaceae</taxon>
        <taxon>Paraburkholderia</taxon>
    </lineage>
</organism>
<dbReference type="GO" id="GO:0005886">
    <property type="term" value="C:plasma membrane"/>
    <property type="evidence" value="ECO:0007669"/>
    <property type="project" value="UniProtKB-SubCell"/>
</dbReference>
<feature type="domain" description="MacB-like periplasmic core" evidence="9">
    <location>
        <begin position="25"/>
        <end position="229"/>
    </location>
</feature>
<gene>
    <name evidence="10" type="ORF">BX591_103370</name>
</gene>
<dbReference type="EMBL" id="QLTK01000003">
    <property type="protein sequence ID" value="RAS37516.1"/>
    <property type="molecule type" value="Genomic_DNA"/>
</dbReference>
<dbReference type="InterPro" id="IPR025857">
    <property type="entry name" value="MacB_PCD"/>
</dbReference>
<keyword evidence="3" id="KW-1003">Cell membrane</keyword>
<protein>
    <submittedName>
        <fullName evidence="10">Putative ABC transport system permease protein</fullName>
    </submittedName>
</protein>
<comment type="caution">
    <text evidence="10">The sequence shown here is derived from an EMBL/GenBank/DDBJ whole genome shotgun (WGS) entry which is preliminary data.</text>
</comment>
<comment type="subcellular location">
    <subcellularLocation>
        <location evidence="1">Cell membrane</location>
        <topology evidence="1">Multi-pass membrane protein</topology>
    </subcellularLocation>
</comment>
<sequence length="380" mass="41098">MKYSGIMRIGFKLLVNDKAKFSALLIGITFAVFLMTQMTSMFAGILNRAYSTVTNIGATMWIMDPAVNTPATAFPLPDYLLDAMLSMNGVSYAVPLFIGGAQVKLADGAYQSVNVVGLDDASLFGRPEMQQGNILDIYADDAFVVVNDSEFAKLENPKVGTTFELNDHRGVIVGVANVAANGLNGVPTLYTTYNRAIEYIPGTRFTISYILVQAKSDAAVAGIKQQVAKLGYLALTKDEFNSRIADYYTYQTGIGTNILLMTVISFIVGLSISGQTFYTFILENLDKFGALKAIGAKGRELVYMILFMATFTALTGYGLGIGLVTLVISIAKALLPNYAAITTFWNLALSFGMVVLIAGVSSYIGVRKVLKIEPFDIFRG</sequence>
<dbReference type="RefSeq" id="WP_111930232.1">
    <property type="nucleotide sequence ID" value="NZ_CADFFP010000002.1"/>
</dbReference>
<dbReference type="AlphaFoldDB" id="A0A329CRU0"/>
<proteinExistence type="predicted"/>
<dbReference type="InterPro" id="IPR003838">
    <property type="entry name" value="ABC3_permease_C"/>
</dbReference>
<evidence type="ECO:0000313" key="11">
    <source>
        <dbReference type="Proteomes" id="UP000248918"/>
    </source>
</evidence>
<dbReference type="Pfam" id="PF12704">
    <property type="entry name" value="MacB_PCD"/>
    <property type="match status" value="1"/>
</dbReference>
<dbReference type="Proteomes" id="UP000248918">
    <property type="component" value="Unassembled WGS sequence"/>
</dbReference>
<keyword evidence="2" id="KW-0813">Transport</keyword>
<keyword evidence="5 7" id="KW-1133">Transmembrane helix</keyword>
<keyword evidence="6 7" id="KW-0472">Membrane</keyword>
<dbReference type="PANTHER" id="PTHR43738">
    <property type="entry name" value="ABC TRANSPORTER, MEMBRANE PROTEIN"/>
    <property type="match status" value="1"/>
</dbReference>
<evidence type="ECO:0000256" key="5">
    <source>
        <dbReference type="ARBA" id="ARBA00022989"/>
    </source>
</evidence>
<dbReference type="OrthoDB" id="127862at2"/>
<feature type="domain" description="ABC3 transporter permease C-terminal" evidence="8">
    <location>
        <begin position="261"/>
        <end position="374"/>
    </location>
</feature>
<evidence type="ECO:0000256" key="7">
    <source>
        <dbReference type="SAM" id="Phobius"/>
    </source>
</evidence>
<evidence type="ECO:0000313" key="10">
    <source>
        <dbReference type="EMBL" id="RAS37516.1"/>
    </source>
</evidence>
<dbReference type="PANTHER" id="PTHR43738:SF1">
    <property type="entry name" value="HEMIN TRANSPORT SYSTEM PERMEASE PROTEIN HRTB-RELATED"/>
    <property type="match status" value="1"/>
</dbReference>
<evidence type="ECO:0000259" key="8">
    <source>
        <dbReference type="Pfam" id="PF02687"/>
    </source>
</evidence>
<dbReference type="InterPro" id="IPR051125">
    <property type="entry name" value="ABC-4/HrtB_transporter"/>
</dbReference>
<reference evidence="10 11" key="1">
    <citation type="submission" date="2018-06" db="EMBL/GenBank/DDBJ databases">
        <title>Genomic Encyclopedia of Type Strains, Phase III (KMG-III): the genomes of soil and plant-associated and newly described type strains.</title>
        <authorList>
            <person name="Whitman W."/>
        </authorList>
    </citation>
    <scope>NUCLEOTIDE SEQUENCE [LARGE SCALE GENOMIC DNA]</scope>
    <source>
        <strain evidence="10 11">LMG 23644</strain>
    </source>
</reference>
<feature type="transmembrane region" description="Helical" evidence="7">
    <location>
        <begin position="301"/>
        <end position="331"/>
    </location>
</feature>
<evidence type="ECO:0000256" key="2">
    <source>
        <dbReference type="ARBA" id="ARBA00022448"/>
    </source>
</evidence>
<keyword evidence="4 7" id="KW-0812">Transmembrane</keyword>
<evidence type="ECO:0000256" key="1">
    <source>
        <dbReference type="ARBA" id="ARBA00004651"/>
    </source>
</evidence>
<evidence type="ECO:0000259" key="9">
    <source>
        <dbReference type="Pfam" id="PF12704"/>
    </source>
</evidence>